<evidence type="ECO:0000256" key="3">
    <source>
        <dbReference type="ARBA" id="ARBA00022892"/>
    </source>
</evidence>
<keyword evidence="2 6" id="KW-0256">Endoplasmic reticulum</keyword>
<dbReference type="GO" id="GO:0006888">
    <property type="term" value="P:endoplasmic reticulum to Golgi vesicle-mediated transport"/>
    <property type="evidence" value="ECO:0007669"/>
    <property type="project" value="UniProtKB-UniRule"/>
</dbReference>
<dbReference type="Proteomes" id="UP000011014">
    <property type="component" value="Unassembled WGS sequence"/>
</dbReference>
<protein>
    <recommendedName>
        <fullName evidence="6">Trafficking protein particle complex subunit</fullName>
    </recommendedName>
</protein>
<proteinExistence type="inferred from homology"/>
<dbReference type="GO" id="GO:0005783">
    <property type="term" value="C:endoplasmic reticulum"/>
    <property type="evidence" value="ECO:0007669"/>
    <property type="project" value="UniProtKB-SubCell"/>
</dbReference>
<evidence type="ECO:0000256" key="1">
    <source>
        <dbReference type="ARBA" id="ARBA00022448"/>
    </source>
</evidence>
<reference evidence="7" key="1">
    <citation type="journal article" date="2010" name="Science">
        <title>Plasticity of animal genome architecture unmasked by rapid evolution of a pelagic tunicate.</title>
        <authorList>
            <person name="Denoeud F."/>
            <person name="Henriet S."/>
            <person name="Mungpakdee S."/>
            <person name="Aury J.M."/>
            <person name="Da Silva C."/>
            <person name="Brinkmann H."/>
            <person name="Mikhaleva J."/>
            <person name="Olsen L.C."/>
            <person name="Jubin C."/>
            <person name="Canestro C."/>
            <person name="Bouquet J.M."/>
            <person name="Danks G."/>
            <person name="Poulain J."/>
            <person name="Campsteijn C."/>
            <person name="Adamski M."/>
            <person name="Cross I."/>
            <person name="Yadetie F."/>
            <person name="Muffato M."/>
            <person name="Louis A."/>
            <person name="Butcher S."/>
            <person name="Tsagkogeorga G."/>
            <person name="Konrad A."/>
            <person name="Singh S."/>
            <person name="Jensen M.F."/>
            <person name="Cong E.H."/>
            <person name="Eikeseth-Otteraa H."/>
            <person name="Noel B."/>
            <person name="Anthouard V."/>
            <person name="Porcel B.M."/>
            <person name="Kachouri-Lafond R."/>
            <person name="Nishino A."/>
            <person name="Ugolini M."/>
            <person name="Chourrout P."/>
            <person name="Nishida H."/>
            <person name="Aasland R."/>
            <person name="Huzurbazar S."/>
            <person name="Westhof E."/>
            <person name="Delsuc F."/>
            <person name="Lehrach H."/>
            <person name="Reinhardt R."/>
            <person name="Weissenbach J."/>
            <person name="Roy S.W."/>
            <person name="Artiguenave F."/>
            <person name="Postlethwait J.H."/>
            <person name="Manak J.R."/>
            <person name="Thompson E.M."/>
            <person name="Jaillon O."/>
            <person name="Du Pasquier L."/>
            <person name="Boudinot P."/>
            <person name="Liberles D.A."/>
            <person name="Volff J.N."/>
            <person name="Philippe H."/>
            <person name="Lenhard B."/>
            <person name="Roest Crollius H."/>
            <person name="Wincker P."/>
            <person name="Chourrout D."/>
        </authorList>
    </citation>
    <scope>NUCLEOTIDE SEQUENCE [LARGE SCALE GENOMIC DNA]</scope>
</reference>
<sequence>MSSSPGTGVFKSFNTSKYKLHYWESPTGIKLVLNTSTDVEPCHDHLSTLYHHIFIQTVVKNPLVPLTEPINSSLFVTKLDAFIKQQTFFQD</sequence>
<dbReference type="PANTHER" id="PTHR23249:SF16">
    <property type="entry name" value="TRAFFICKING PROTEIN PARTICLE COMPLEX SUBUNIT 1"/>
    <property type="match status" value="1"/>
</dbReference>
<evidence type="ECO:0000313" key="7">
    <source>
        <dbReference type="EMBL" id="CBY36627.1"/>
    </source>
</evidence>
<dbReference type="GO" id="GO:0030008">
    <property type="term" value="C:TRAPP complex"/>
    <property type="evidence" value="ECO:0007669"/>
    <property type="project" value="UniProtKB-UniRule"/>
</dbReference>
<accession>E4YMB8</accession>
<name>E4YMB8_OIKDI</name>
<evidence type="ECO:0000256" key="5">
    <source>
        <dbReference type="ARBA" id="ARBA00038167"/>
    </source>
</evidence>
<keyword evidence="4 6" id="KW-0333">Golgi apparatus</keyword>
<dbReference type="GO" id="GO:0005794">
    <property type="term" value="C:Golgi apparatus"/>
    <property type="evidence" value="ECO:0007669"/>
    <property type="project" value="UniProtKB-SubCell"/>
</dbReference>
<gene>
    <name evidence="7" type="ORF">GSOID_T00029650001</name>
</gene>
<dbReference type="AlphaFoldDB" id="E4YMB8"/>
<dbReference type="InterPro" id="IPR007233">
    <property type="entry name" value="TRAPPC"/>
</dbReference>
<dbReference type="Gene3D" id="3.30.450.70">
    <property type="match status" value="1"/>
</dbReference>
<evidence type="ECO:0000256" key="4">
    <source>
        <dbReference type="ARBA" id="ARBA00023034"/>
    </source>
</evidence>
<comment type="similarity">
    <text evidence="5">Belongs to the TRAPP small subunits family. BET5 subfamily.</text>
</comment>
<dbReference type="EMBL" id="FN654811">
    <property type="protein sequence ID" value="CBY36627.1"/>
    <property type="molecule type" value="Genomic_DNA"/>
</dbReference>
<dbReference type="PANTHER" id="PTHR23249">
    <property type="entry name" value="TRAFFICKING PROTEIN PARTICLE COMPLEX SUBUNIT"/>
    <property type="match status" value="1"/>
</dbReference>
<organism evidence="7">
    <name type="scientific">Oikopleura dioica</name>
    <name type="common">Tunicate</name>
    <dbReference type="NCBI Taxonomy" id="34765"/>
    <lineage>
        <taxon>Eukaryota</taxon>
        <taxon>Metazoa</taxon>
        <taxon>Chordata</taxon>
        <taxon>Tunicata</taxon>
        <taxon>Appendicularia</taxon>
        <taxon>Copelata</taxon>
        <taxon>Oikopleuridae</taxon>
        <taxon>Oikopleura</taxon>
    </lineage>
</organism>
<comment type="subunit">
    <text evidence="6">Part of the multisubunit transport protein particle (TRAPP) complex.</text>
</comment>
<keyword evidence="3 6" id="KW-0931">ER-Golgi transport</keyword>
<dbReference type="Pfam" id="PF04099">
    <property type="entry name" value="Sybindin"/>
    <property type="match status" value="1"/>
</dbReference>
<keyword evidence="1 6" id="KW-0813">Transport</keyword>
<dbReference type="SMART" id="SM01399">
    <property type="entry name" value="Sybindin"/>
    <property type="match status" value="1"/>
</dbReference>
<evidence type="ECO:0000256" key="2">
    <source>
        <dbReference type="ARBA" id="ARBA00022824"/>
    </source>
</evidence>
<dbReference type="InterPro" id="IPR011012">
    <property type="entry name" value="Longin-like_dom_sf"/>
</dbReference>
<comment type="subcellular location">
    <subcellularLocation>
        <location evidence="6">Endoplasmic reticulum</location>
    </subcellularLocation>
    <subcellularLocation>
        <location evidence="6">Golgi apparatus</location>
        <location evidence="6">cis-Golgi network</location>
    </subcellularLocation>
</comment>
<dbReference type="SUPFAM" id="SSF64356">
    <property type="entry name" value="SNARE-like"/>
    <property type="match status" value="1"/>
</dbReference>
<evidence type="ECO:0000256" key="6">
    <source>
        <dbReference type="RuleBase" id="RU366065"/>
    </source>
</evidence>